<sequence length="98" mass="10949">MSEEKPRFSVQEGVETGNEHIDLKVAGQDGSMVEFRIKRHAPLGKLMKAYGCQQGLSMRHIAFLFDGQPIKENDTPAQLETEHEDTIEVYKQQTGGGC</sequence>
<protein>
    <recommendedName>
        <fullName evidence="4">Small ubiquitin-related modifier</fullName>
        <shortName evidence="4">SUMO</shortName>
    </recommendedName>
</protein>
<name>A0A8C3RHJ8_9PASS</name>
<dbReference type="GO" id="GO:0005634">
    <property type="term" value="C:nucleus"/>
    <property type="evidence" value="ECO:0007669"/>
    <property type="project" value="UniProtKB-SubCell"/>
</dbReference>
<comment type="similarity">
    <text evidence="1 4">Belongs to the ubiquitin family. SUMO subfamily.</text>
</comment>
<evidence type="ECO:0000256" key="1">
    <source>
        <dbReference type="ARBA" id="ARBA00009185"/>
    </source>
</evidence>
<evidence type="ECO:0000256" key="2">
    <source>
        <dbReference type="ARBA" id="ARBA00022499"/>
    </source>
</evidence>
<dbReference type="Proteomes" id="UP000694396">
    <property type="component" value="Unplaced"/>
</dbReference>
<dbReference type="FunFam" id="3.10.20.90:FF:000482">
    <property type="entry name" value="Small ubiquitin-related modifier 2"/>
    <property type="match status" value="1"/>
</dbReference>
<dbReference type="AlphaFoldDB" id="A0A8C3RHJ8"/>
<dbReference type="Gene3D" id="3.10.20.90">
    <property type="entry name" value="Phosphatidylinositol 3-kinase Catalytic Subunit, Chain A, domain 1"/>
    <property type="match status" value="1"/>
</dbReference>
<feature type="domain" description="Ubiquitin-like" evidence="5">
    <location>
        <begin position="21"/>
        <end position="96"/>
    </location>
</feature>
<keyword evidence="7" id="KW-1185">Reference proteome</keyword>
<evidence type="ECO:0000259" key="5">
    <source>
        <dbReference type="PROSITE" id="PS50053"/>
    </source>
</evidence>
<evidence type="ECO:0000256" key="3">
    <source>
        <dbReference type="ARBA" id="ARBA00022786"/>
    </source>
</evidence>
<dbReference type="SUPFAM" id="SSF54236">
    <property type="entry name" value="Ubiquitin-like"/>
    <property type="match status" value="1"/>
</dbReference>
<comment type="subcellular location">
    <subcellularLocation>
        <location evidence="4">Nucleus</location>
    </subcellularLocation>
</comment>
<accession>A0A8C3RHJ8</accession>
<keyword evidence="4" id="KW-0539">Nucleus</keyword>
<proteinExistence type="inferred from homology"/>
<reference evidence="6" key="1">
    <citation type="submission" date="2025-08" db="UniProtKB">
        <authorList>
            <consortium name="Ensembl"/>
        </authorList>
    </citation>
    <scope>IDENTIFICATION</scope>
</reference>
<reference evidence="6" key="2">
    <citation type="submission" date="2025-09" db="UniProtKB">
        <authorList>
            <consortium name="Ensembl"/>
        </authorList>
    </citation>
    <scope>IDENTIFICATION</scope>
</reference>
<dbReference type="InterPro" id="IPR029071">
    <property type="entry name" value="Ubiquitin-like_domsf"/>
</dbReference>
<dbReference type="Pfam" id="PF11976">
    <property type="entry name" value="Rad60-SLD"/>
    <property type="match status" value="1"/>
</dbReference>
<evidence type="ECO:0000256" key="4">
    <source>
        <dbReference type="RuleBase" id="RU361190"/>
    </source>
</evidence>
<dbReference type="SMART" id="SM00213">
    <property type="entry name" value="UBQ"/>
    <property type="match status" value="1"/>
</dbReference>
<dbReference type="Ensembl" id="ENSCRFT00000020959.1">
    <property type="protein sequence ID" value="ENSCRFP00000020282.1"/>
    <property type="gene ID" value="ENSCRFG00000015132.1"/>
</dbReference>
<dbReference type="PANTHER" id="PTHR10562">
    <property type="entry name" value="SMALL UBIQUITIN-RELATED MODIFIER"/>
    <property type="match status" value="1"/>
</dbReference>
<organism evidence="6 7">
    <name type="scientific">Cyanoderma ruficeps</name>
    <name type="common">rufous-capped babbler</name>
    <dbReference type="NCBI Taxonomy" id="181631"/>
    <lineage>
        <taxon>Eukaryota</taxon>
        <taxon>Metazoa</taxon>
        <taxon>Chordata</taxon>
        <taxon>Craniata</taxon>
        <taxon>Vertebrata</taxon>
        <taxon>Euteleostomi</taxon>
        <taxon>Archelosauria</taxon>
        <taxon>Archosauria</taxon>
        <taxon>Dinosauria</taxon>
        <taxon>Saurischia</taxon>
        <taxon>Theropoda</taxon>
        <taxon>Coelurosauria</taxon>
        <taxon>Aves</taxon>
        <taxon>Neognathae</taxon>
        <taxon>Neoaves</taxon>
        <taxon>Telluraves</taxon>
        <taxon>Australaves</taxon>
        <taxon>Passeriformes</taxon>
        <taxon>Sylvioidea</taxon>
        <taxon>Timaliidae</taxon>
        <taxon>Cyanoderma</taxon>
    </lineage>
</organism>
<keyword evidence="2" id="KW-1017">Isopeptide bond</keyword>
<evidence type="ECO:0000313" key="7">
    <source>
        <dbReference type="Proteomes" id="UP000694396"/>
    </source>
</evidence>
<keyword evidence="3 4" id="KW-0833">Ubl conjugation pathway</keyword>
<evidence type="ECO:0000313" key="6">
    <source>
        <dbReference type="Ensembl" id="ENSCRFP00000020282.1"/>
    </source>
</evidence>
<dbReference type="InterPro" id="IPR022617">
    <property type="entry name" value="Rad60/SUMO-like_dom"/>
</dbReference>
<dbReference type="PROSITE" id="PS50053">
    <property type="entry name" value="UBIQUITIN_2"/>
    <property type="match status" value="1"/>
</dbReference>
<dbReference type="InterPro" id="IPR000626">
    <property type="entry name" value="Ubiquitin-like_dom"/>
</dbReference>